<proteinExistence type="predicted"/>
<evidence type="ECO:0000256" key="1">
    <source>
        <dbReference type="ARBA" id="ARBA00022679"/>
    </source>
</evidence>
<dbReference type="Proteomes" id="UP001500742">
    <property type="component" value="Unassembled WGS sequence"/>
</dbReference>
<keyword evidence="4" id="KW-1185">Reference proteome</keyword>
<dbReference type="PANTHER" id="PTHR46401:SF2">
    <property type="entry name" value="GLYCOSYLTRANSFERASE WBBK-RELATED"/>
    <property type="match status" value="1"/>
</dbReference>
<feature type="domain" description="Glycosyl transferase family 1" evidence="2">
    <location>
        <begin position="204"/>
        <end position="365"/>
    </location>
</feature>
<evidence type="ECO:0000313" key="3">
    <source>
        <dbReference type="EMBL" id="GAA3966132.1"/>
    </source>
</evidence>
<dbReference type="PANTHER" id="PTHR46401">
    <property type="entry name" value="GLYCOSYLTRANSFERASE WBBK-RELATED"/>
    <property type="match status" value="1"/>
</dbReference>
<dbReference type="EMBL" id="BAAAZC010000009">
    <property type="protein sequence ID" value="GAA3966132.1"/>
    <property type="molecule type" value="Genomic_DNA"/>
</dbReference>
<accession>A0ABP7PJT7</accession>
<name>A0ABP7PJT7_9SPHI</name>
<evidence type="ECO:0000313" key="4">
    <source>
        <dbReference type="Proteomes" id="UP001500742"/>
    </source>
</evidence>
<dbReference type="SUPFAM" id="SSF53756">
    <property type="entry name" value="UDP-Glycosyltransferase/glycogen phosphorylase"/>
    <property type="match status" value="1"/>
</dbReference>
<organism evidence="3 4">
    <name type="scientific">Mucilaginibacter dorajii</name>
    <dbReference type="NCBI Taxonomy" id="692994"/>
    <lineage>
        <taxon>Bacteria</taxon>
        <taxon>Pseudomonadati</taxon>
        <taxon>Bacteroidota</taxon>
        <taxon>Sphingobacteriia</taxon>
        <taxon>Sphingobacteriales</taxon>
        <taxon>Sphingobacteriaceae</taxon>
        <taxon>Mucilaginibacter</taxon>
    </lineage>
</organism>
<gene>
    <name evidence="3" type="ORF">GCM10022210_13300</name>
</gene>
<dbReference type="InterPro" id="IPR001296">
    <property type="entry name" value="Glyco_trans_1"/>
</dbReference>
<comment type="caution">
    <text evidence="3">The sequence shown here is derived from an EMBL/GenBank/DDBJ whole genome shotgun (WGS) entry which is preliminary data.</text>
</comment>
<evidence type="ECO:0000259" key="2">
    <source>
        <dbReference type="Pfam" id="PF00534"/>
    </source>
</evidence>
<dbReference type="Pfam" id="PF00534">
    <property type="entry name" value="Glycos_transf_1"/>
    <property type="match status" value="1"/>
</dbReference>
<sequence length="392" mass="44205">MKKTIFYVGYNVFPVGFGQTQRELLISKGLTEKGCRVVILCRYGTYAPGKIANILAEGTFDGVEYKYCSGSAYRGQSFFKRNLKKLKGFLNEIGTIIKGKMSGDLKAILITTNSFDNILLYSILGKLLNVQTVIDNTEYWTAVKRHKFALGDKLYDKYSYKIIDKVICISDFLLEKSASKKPAALVKIPSIVDFSKFESFDFISKPGFEYFLFCGSAVYYPVIEFIINAFNLIQDRKISLVLICGNGGKGDYDKIDQKIAASNKKDLIHFKSNLAYSELVGWYKGSLALLIPLRPTNEDAARFPHKIGEYCASKRPIVTTNFGEIMYYFKDGVNAFVSGEYEPQSYANALQNVLKDKNVTEMIASRSFETGKNNFDYTVCGETAFNLIYNSY</sequence>
<dbReference type="Gene3D" id="3.40.50.2000">
    <property type="entry name" value="Glycogen Phosphorylase B"/>
    <property type="match status" value="2"/>
</dbReference>
<dbReference type="RefSeq" id="WP_259088720.1">
    <property type="nucleotide sequence ID" value="NZ_BAAAZC010000009.1"/>
</dbReference>
<reference evidence="4" key="1">
    <citation type="journal article" date="2019" name="Int. J. Syst. Evol. Microbiol.">
        <title>The Global Catalogue of Microorganisms (GCM) 10K type strain sequencing project: providing services to taxonomists for standard genome sequencing and annotation.</title>
        <authorList>
            <consortium name="The Broad Institute Genomics Platform"/>
            <consortium name="The Broad Institute Genome Sequencing Center for Infectious Disease"/>
            <person name="Wu L."/>
            <person name="Ma J."/>
        </authorList>
    </citation>
    <scope>NUCLEOTIDE SEQUENCE [LARGE SCALE GENOMIC DNA]</scope>
    <source>
        <strain evidence="4">JCM 16601</strain>
    </source>
</reference>
<protein>
    <recommendedName>
        <fullName evidence="2">Glycosyl transferase family 1 domain-containing protein</fullName>
    </recommendedName>
</protein>
<keyword evidence="1" id="KW-0808">Transferase</keyword>